<protein>
    <recommendedName>
        <fullName evidence="3">PiggyBac transposable element-derived protein domain-containing protein</fullName>
    </recommendedName>
</protein>
<evidence type="ECO:0000313" key="4">
    <source>
        <dbReference type="EMBL" id="GCC37783.1"/>
    </source>
</evidence>
<feature type="region of interest" description="Disordered" evidence="1">
    <location>
        <begin position="1"/>
        <end position="33"/>
    </location>
</feature>
<dbReference type="PANTHER" id="PTHR46599:SF2">
    <property type="entry name" value="PIGGYBAC TRANSPOSABLE ELEMENT-DERIVED PROTEIN 4-LIKE"/>
    <property type="match status" value="1"/>
</dbReference>
<organism evidence="4 5">
    <name type="scientific">Chiloscyllium punctatum</name>
    <name type="common">Brownbanded bambooshark</name>
    <name type="synonym">Hemiscyllium punctatum</name>
    <dbReference type="NCBI Taxonomy" id="137246"/>
    <lineage>
        <taxon>Eukaryota</taxon>
        <taxon>Metazoa</taxon>
        <taxon>Chordata</taxon>
        <taxon>Craniata</taxon>
        <taxon>Vertebrata</taxon>
        <taxon>Chondrichthyes</taxon>
        <taxon>Elasmobranchii</taxon>
        <taxon>Galeomorphii</taxon>
        <taxon>Galeoidea</taxon>
        <taxon>Orectolobiformes</taxon>
        <taxon>Hemiscylliidae</taxon>
        <taxon>Chiloscyllium</taxon>
    </lineage>
</organism>
<dbReference type="Pfam" id="PF13843">
    <property type="entry name" value="DDE_Tnp_1_7"/>
    <property type="match status" value="1"/>
</dbReference>
<reference evidence="4 5" key="1">
    <citation type="journal article" date="2018" name="Nat. Ecol. Evol.">
        <title>Shark genomes provide insights into elasmobranch evolution and the origin of vertebrates.</title>
        <authorList>
            <person name="Hara Y"/>
            <person name="Yamaguchi K"/>
            <person name="Onimaru K"/>
            <person name="Kadota M"/>
            <person name="Koyanagi M"/>
            <person name="Keeley SD"/>
            <person name="Tatsumi K"/>
            <person name="Tanaka K"/>
            <person name="Motone F"/>
            <person name="Kageyama Y"/>
            <person name="Nozu R"/>
            <person name="Adachi N"/>
            <person name="Nishimura O"/>
            <person name="Nakagawa R"/>
            <person name="Tanegashima C"/>
            <person name="Kiyatake I"/>
            <person name="Matsumoto R"/>
            <person name="Murakumo K"/>
            <person name="Nishida K"/>
            <person name="Terakita A"/>
            <person name="Kuratani S"/>
            <person name="Sato K"/>
            <person name="Hyodo S Kuraku.S."/>
        </authorList>
    </citation>
    <scope>NUCLEOTIDE SEQUENCE [LARGE SCALE GENOMIC DNA]</scope>
</reference>
<dbReference type="STRING" id="137246.A0A401T529"/>
<dbReference type="PANTHER" id="PTHR46599">
    <property type="entry name" value="PIGGYBAC TRANSPOSABLE ELEMENT-DERIVED PROTEIN 4"/>
    <property type="match status" value="1"/>
</dbReference>
<evidence type="ECO:0000313" key="5">
    <source>
        <dbReference type="Proteomes" id="UP000287033"/>
    </source>
</evidence>
<name>A0A401T529_CHIPU</name>
<feature type="domain" description="PiggyBac transposable element-derived protein" evidence="3">
    <location>
        <begin position="61"/>
        <end position="414"/>
    </location>
</feature>
<evidence type="ECO:0000256" key="2">
    <source>
        <dbReference type="SAM" id="Phobius"/>
    </source>
</evidence>
<keyword evidence="5" id="KW-1185">Reference proteome</keyword>
<sequence length="589" mass="66928">MGSESDEDVLGDSVAKRQPSVNESEAEGQYDGNWTEAVTKIQVPTFTERIGPQHQLASTADPLDYFTLLWPDSVFDTIAQETNRYAVQCQARDGKQDSSWIPTDSREIKAFLAINIMMGIKQLPRISLYWSQDTALRCPWISSAMSRDRFWKVNRYLHLRDNMGALEKSHPNHDPIFKVRTLMETVRSHFGQSYLPSRELSADEGMVAYKGRLYFKQYSPAKPTKWGLKVWMLCEAASGYCLNFDIYTGRRRVASGHSLGYDVVTDLCQPYLHRNHHIYFDRFFSSPALLQYLQLHDTRACSTIHLNRKGLPSVARKIQLTKQGATCFFQKGSLLLTIWKDKRQVATLSTNQSATMVESAGTVKPQAVVEYNKYMGGVDLSDQMRSYYPVGRPSKKWWRCVLWYLMNITIVNAWLIFKKSSHDPPLPSRYDHLNFRTSLAKLLRVIEEQTNGITLKCAHGKDWRKDGLVYDQVTDDGSVRLSTLSDSDTGEYSCADDHGSSSAFVFVRLCRNCVELEPGTISGIVVGDIIATILIALAVYCVVSSNKDKVSNESEKQNLVPYDHNDLYQDLGTRRGSCEYSQLSPRLKI</sequence>
<feature type="compositionally biased region" description="Acidic residues" evidence="1">
    <location>
        <begin position="1"/>
        <end position="10"/>
    </location>
</feature>
<proteinExistence type="predicted"/>
<dbReference type="OMA" id="AINIMMG"/>
<dbReference type="InterPro" id="IPR029526">
    <property type="entry name" value="PGBD"/>
</dbReference>
<dbReference type="EMBL" id="BEZZ01001055">
    <property type="protein sequence ID" value="GCC37783.1"/>
    <property type="molecule type" value="Genomic_DNA"/>
</dbReference>
<dbReference type="Gene3D" id="1.10.287.770">
    <property type="entry name" value="YojJ-like"/>
    <property type="match status" value="1"/>
</dbReference>
<dbReference type="OrthoDB" id="8941324at2759"/>
<dbReference type="AlphaFoldDB" id="A0A401T529"/>
<dbReference type="Proteomes" id="UP000287033">
    <property type="component" value="Unassembled WGS sequence"/>
</dbReference>
<comment type="caution">
    <text evidence="4">The sequence shown here is derived from an EMBL/GenBank/DDBJ whole genome shotgun (WGS) entry which is preliminary data.</text>
</comment>
<keyword evidence="2" id="KW-0472">Membrane</keyword>
<accession>A0A401T529</accession>
<gene>
    <name evidence="4" type="ORF">chiPu_0016290</name>
</gene>
<evidence type="ECO:0000256" key="1">
    <source>
        <dbReference type="SAM" id="MobiDB-lite"/>
    </source>
</evidence>
<keyword evidence="2" id="KW-1133">Transmembrane helix</keyword>
<feature type="transmembrane region" description="Helical" evidence="2">
    <location>
        <begin position="521"/>
        <end position="543"/>
    </location>
</feature>
<keyword evidence="2" id="KW-0812">Transmembrane</keyword>
<dbReference type="InterPro" id="IPR013783">
    <property type="entry name" value="Ig-like_fold"/>
</dbReference>
<evidence type="ECO:0000259" key="3">
    <source>
        <dbReference type="Pfam" id="PF13843"/>
    </source>
</evidence>
<dbReference type="Gene3D" id="2.60.40.10">
    <property type="entry name" value="Immunoglobulins"/>
    <property type="match status" value="1"/>
</dbReference>